<evidence type="ECO:0000256" key="4">
    <source>
        <dbReference type="ARBA" id="ARBA00022989"/>
    </source>
</evidence>
<dbReference type="Pfam" id="PF07690">
    <property type="entry name" value="MFS_1"/>
    <property type="match status" value="1"/>
</dbReference>
<evidence type="ECO:0000256" key="2">
    <source>
        <dbReference type="ARBA" id="ARBA00022448"/>
    </source>
</evidence>
<feature type="region of interest" description="Disordered" evidence="6">
    <location>
        <begin position="334"/>
        <end position="353"/>
    </location>
</feature>
<comment type="subcellular location">
    <subcellularLocation>
        <location evidence="1">Membrane</location>
        <topology evidence="1">Multi-pass membrane protein</topology>
    </subcellularLocation>
</comment>
<evidence type="ECO:0000256" key="7">
    <source>
        <dbReference type="SAM" id="Phobius"/>
    </source>
</evidence>
<feature type="transmembrane region" description="Helical" evidence="7">
    <location>
        <begin position="213"/>
        <end position="235"/>
    </location>
</feature>
<evidence type="ECO:0000256" key="6">
    <source>
        <dbReference type="SAM" id="MobiDB-lite"/>
    </source>
</evidence>
<evidence type="ECO:0000313" key="9">
    <source>
        <dbReference type="EMBL" id="KEF57930.1"/>
    </source>
</evidence>
<evidence type="ECO:0000313" key="10">
    <source>
        <dbReference type="Proteomes" id="UP000027920"/>
    </source>
</evidence>
<feature type="compositionally biased region" description="Basic and acidic residues" evidence="6">
    <location>
        <begin position="257"/>
        <end position="277"/>
    </location>
</feature>
<feature type="transmembrane region" description="Helical" evidence="7">
    <location>
        <begin position="361"/>
        <end position="385"/>
    </location>
</feature>
<dbReference type="Proteomes" id="UP000027920">
    <property type="component" value="Unassembled WGS sequence"/>
</dbReference>
<dbReference type="PANTHER" id="PTHR23504:SF2">
    <property type="entry name" value="TRANSPORTER, PUTATIVE (AFU_ORTHOLOGUE AFUA_8G04150)-RELATED"/>
    <property type="match status" value="1"/>
</dbReference>
<dbReference type="InterPro" id="IPR036259">
    <property type="entry name" value="MFS_trans_sf"/>
</dbReference>
<dbReference type="CDD" id="cd17330">
    <property type="entry name" value="MFS_SLC46_TetA_like"/>
    <property type="match status" value="1"/>
</dbReference>
<keyword evidence="3 7" id="KW-0812">Transmembrane</keyword>
<feature type="transmembrane region" description="Helical" evidence="7">
    <location>
        <begin position="175"/>
        <end position="193"/>
    </location>
</feature>
<feature type="transmembrane region" description="Helical" evidence="7">
    <location>
        <begin position="438"/>
        <end position="460"/>
    </location>
</feature>
<dbReference type="InterPro" id="IPR011701">
    <property type="entry name" value="MFS"/>
</dbReference>
<feature type="transmembrane region" description="Helical" evidence="7">
    <location>
        <begin position="115"/>
        <end position="137"/>
    </location>
</feature>
<gene>
    <name evidence="9" type="ORF">A1O9_05852</name>
</gene>
<dbReference type="HOGENOM" id="CLU_001265_54_6_1"/>
<dbReference type="PROSITE" id="PS50850">
    <property type="entry name" value="MFS"/>
    <property type="match status" value="1"/>
</dbReference>
<dbReference type="GO" id="GO:0016020">
    <property type="term" value="C:membrane"/>
    <property type="evidence" value="ECO:0007669"/>
    <property type="project" value="UniProtKB-SubCell"/>
</dbReference>
<keyword evidence="10" id="KW-1185">Reference proteome</keyword>
<keyword evidence="5 7" id="KW-0472">Membrane</keyword>
<feature type="transmembrane region" description="Helical" evidence="7">
    <location>
        <begin position="466"/>
        <end position="489"/>
    </location>
</feature>
<dbReference type="VEuPathDB" id="FungiDB:A1O9_05852"/>
<dbReference type="PANTHER" id="PTHR23504">
    <property type="entry name" value="MAJOR FACILITATOR SUPERFAMILY DOMAIN-CONTAINING PROTEIN 10"/>
    <property type="match status" value="1"/>
</dbReference>
<feature type="region of interest" description="Disordered" evidence="6">
    <location>
        <begin position="246"/>
        <end position="299"/>
    </location>
</feature>
<evidence type="ECO:0000256" key="1">
    <source>
        <dbReference type="ARBA" id="ARBA00004141"/>
    </source>
</evidence>
<feature type="transmembrane region" description="Helical" evidence="7">
    <location>
        <begin position="532"/>
        <end position="552"/>
    </location>
</feature>
<comment type="caution">
    <text evidence="9">The sequence shown here is derived from an EMBL/GenBank/DDBJ whole genome shotgun (WGS) entry which is preliminary data.</text>
</comment>
<feature type="transmembrane region" description="Helical" evidence="7">
    <location>
        <begin position="405"/>
        <end position="426"/>
    </location>
</feature>
<feature type="transmembrane region" description="Helical" evidence="7">
    <location>
        <begin position="21"/>
        <end position="46"/>
    </location>
</feature>
<dbReference type="InterPro" id="IPR020846">
    <property type="entry name" value="MFS_dom"/>
</dbReference>
<feature type="domain" description="Major facilitator superfamily (MFS) profile" evidence="8">
    <location>
        <begin position="20"/>
        <end position="556"/>
    </location>
</feature>
<name>A0A072PQY5_9EURO</name>
<evidence type="ECO:0000256" key="3">
    <source>
        <dbReference type="ARBA" id="ARBA00022692"/>
    </source>
</evidence>
<keyword evidence="2" id="KW-0813">Transport</keyword>
<proteinExistence type="predicted"/>
<reference evidence="9 10" key="1">
    <citation type="submission" date="2013-03" db="EMBL/GenBank/DDBJ databases">
        <title>The Genome Sequence of Exophiala aquamarina CBS 119918.</title>
        <authorList>
            <consortium name="The Broad Institute Genomics Platform"/>
            <person name="Cuomo C."/>
            <person name="de Hoog S."/>
            <person name="Gorbushina A."/>
            <person name="Walker B."/>
            <person name="Young S.K."/>
            <person name="Zeng Q."/>
            <person name="Gargeya S."/>
            <person name="Fitzgerald M."/>
            <person name="Haas B."/>
            <person name="Abouelleil A."/>
            <person name="Allen A.W."/>
            <person name="Alvarado L."/>
            <person name="Arachchi H.M."/>
            <person name="Berlin A.M."/>
            <person name="Chapman S.B."/>
            <person name="Gainer-Dewar J."/>
            <person name="Goldberg J."/>
            <person name="Griggs A."/>
            <person name="Gujja S."/>
            <person name="Hansen M."/>
            <person name="Howarth C."/>
            <person name="Imamovic A."/>
            <person name="Ireland A."/>
            <person name="Larimer J."/>
            <person name="McCowan C."/>
            <person name="Murphy C."/>
            <person name="Pearson M."/>
            <person name="Poon T.W."/>
            <person name="Priest M."/>
            <person name="Roberts A."/>
            <person name="Saif S."/>
            <person name="Shea T."/>
            <person name="Sisk P."/>
            <person name="Sykes S."/>
            <person name="Wortman J."/>
            <person name="Nusbaum C."/>
            <person name="Birren B."/>
        </authorList>
    </citation>
    <scope>NUCLEOTIDE SEQUENCE [LARGE SCALE GENOMIC DNA]</scope>
    <source>
        <strain evidence="9 10">CBS 119918</strain>
    </source>
</reference>
<feature type="compositionally biased region" description="Polar residues" evidence="6">
    <location>
        <begin position="282"/>
        <end position="299"/>
    </location>
</feature>
<feature type="transmembrane region" description="Helical" evidence="7">
    <location>
        <begin position="58"/>
        <end position="79"/>
    </location>
</feature>
<dbReference type="Gene3D" id="1.20.1250.20">
    <property type="entry name" value="MFS general substrate transporter like domains"/>
    <property type="match status" value="1"/>
</dbReference>
<dbReference type="RefSeq" id="XP_013260520.1">
    <property type="nucleotide sequence ID" value="XM_013405066.1"/>
</dbReference>
<sequence length="562" mass="59840">MAPSPQSSVENEDDKFPAQQLFVLGLCRFAEPIAFTSILAYIYVFVQDVRTDDEANAAFYAGLMVSAFALAEACTAMSWGSLSDRIGRKPVVLFGLAGTALSSLVFGFAKNYWLALGARVIGGLLNGNVAVIQTMVAEMCKRPEHERGYPPSTPGSARADCYFGFAARAYSVMPFVWSAGSIIGSAMGGYLAQPAKNYPSVFPPGGLFGQYPYLLPNLVAAIYIALTILVGAIFLKETNVPVRAKAPVQGASPTASPDERTPLRSSRSTEHARRGNEPDMASINTNRRPSLLGTNMPLTTGTTADLRRISTISASTAGGILPIFPDTNELRRNSSAISDDEDEESSTSSSSSSPWTREVRLLIIQLILMAYYQMAYSSLLPVFFIDVPDCAGLDFRGGLGYTVRNVGTFLSVNGFASLVIQGFIFAPFVGRVGVWKSFIWLTILVPLTHAAVPFLTALSGTALVGAIYVDLIMNNFCLIVIYPCLLILLKNATPSSSMLGQVNGLAMAASSGARTFAPPLAGFLYSKGGSAAGWWSIAAVGILSGLVILPMTPPRNDDGSEA</sequence>
<evidence type="ECO:0000259" key="8">
    <source>
        <dbReference type="PROSITE" id="PS50850"/>
    </source>
</evidence>
<dbReference type="EMBL" id="AMGV01000004">
    <property type="protein sequence ID" value="KEF57930.1"/>
    <property type="molecule type" value="Genomic_DNA"/>
</dbReference>
<accession>A0A072PQY5</accession>
<protein>
    <recommendedName>
        <fullName evidence="8">Major facilitator superfamily (MFS) profile domain-containing protein</fullName>
    </recommendedName>
</protein>
<dbReference type="OrthoDB" id="10262656at2759"/>
<dbReference type="GO" id="GO:0022857">
    <property type="term" value="F:transmembrane transporter activity"/>
    <property type="evidence" value="ECO:0007669"/>
    <property type="project" value="InterPro"/>
</dbReference>
<feature type="transmembrane region" description="Helical" evidence="7">
    <location>
        <begin position="91"/>
        <end position="109"/>
    </location>
</feature>
<dbReference type="GeneID" id="25280773"/>
<organism evidence="9 10">
    <name type="scientific">Exophiala aquamarina CBS 119918</name>
    <dbReference type="NCBI Taxonomy" id="1182545"/>
    <lineage>
        <taxon>Eukaryota</taxon>
        <taxon>Fungi</taxon>
        <taxon>Dikarya</taxon>
        <taxon>Ascomycota</taxon>
        <taxon>Pezizomycotina</taxon>
        <taxon>Eurotiomycetes</taxon>
        <taxon>Chaetothyriomycetidae</taxon>
        <taxon>Chaetothyriales</taxon>
        <taxon>Herpotrichiellaceae</taxon>
        <taxon>Exophiala</taxon>
    </lineage>
</organism>
<dbReference type="AlphaFoldDB" id="A0A072PQY5"/>
<evidence type="ECO:0000256" key="5">
    <source>
        <dbReference type="ARBA" id="ARBA00023136"/>
    </source>
</evidence>
<keyword evidence="4 7" id="KW-1133">Transmembrane helix</keyword>
<dbReference type="SUPFAM" id="SSF103473">
    <property type="entry name" value="MFS general substrate transporter"/>
    <property type="match status" value="1"/>
</dbReference>